<reference evidence="11" key="1">
    <citation type="journal article" date="2019" name="Int. J. Syst. Evol. Microbiol.">
        <title>The Global Catalogue of Microorganisms (GCM) 10K type strain sequencing project: providing services to taxonomists for standard genome sequencing and annotation.</title>
        <authorList>
            <consortium name="The Broad Institute Genomics Platform"/>
            <consortium name="The Broad Institute Genome Sequencing Center for Infectious Disease"/>
            <person name="Wu L."/>
            <person name="Ma J."/>
        </authorList>
    </citation>
    <scope>NUCLEOTIDE SEQUENCE [LARGE SCALE GENOMIC DNA]</scope>
    <source>
        <strain evidence="11">CGMCC 1.12376</strain>
    </source>
</reference>
<dbReference type="InterPro" id="IPR037185">
    <property type="entry name" value="EmrE-like"/>
</dbReference>
<dbReference type="SUPFAM" id="SSF103481">
    <property type="entry name" value="Multidrug resistance efflux transporter EmrE"/>
    <property type="match status" value="2"/>
</dbReference>
<accession>A0ABW4HL54</accession>
<evidence type="ECO:0000256" key="5">
    <source>
        <dbReference type="ARBA" id="ARBA00022692"/>
    </source>
</evidence>
<evidence type="ECO:0000313" key="11">
    <source>
        <dbReference type="Proteomes" id="UP001597221"/>
    </source>
</evidence>
<evidence type="ECO:0000256" key="2">
    <source>
        <dbReference type="ARBA" id="ARBA00007362"/>
    </source>
</evidence>
<feature type="transmembrane region" description="Helical" evidence="8">
    <location>
        <begin position="268"/>
        <end position="286"/>
    </location>
</feature>
<comment type="subcellular location">
    <subcellularLocation>
        <location evidence="1">Cell membrane</location>
        <topology evidence="1">Multi-pass membrane protein</topology>
    </subcellularLocation>
</comment>
<sequence length="296" mass="33359">MRLGTLYAFSAYLLWGFLTMYWKFLGNVNPMEVLAHRIVWSFVFMIFLLLVIKQFRSFLKECGKLFKNPKDLLGITTASLLISTNWFLFIWAVGNDYVLQASLGYYINPLMSIFLGIVVLREKVTGKQTIAFLLAIVGVLYLTIRGGVFPWISLVFALTFAIYGLLKKKINISATHGLTIETMIITPIALGYLYLLPSNSFTFSPVFSSTNLLLFGAGIITAIPLLLFAKGAKTIPLSMVGILQFIAPTIMFFLGVFVYHEPFSTDNFIAFLFIWSALILYLNSVYHHPAKHRANA</sequence>
<keyword evidence="11" id="KW-1185">Reference proteome</keyword>
<proteinExistence type="inferred from homology"/>
<name>A0ABW4HL54_9BACI</name>
<evidence type="ECO:0000256" key="7">
    <source>
        <dbReference type="ARBA" id="ARBA00023136"/>
    </source>
</evidence>
<evidence type="ECO:0000256" key="3">
    <source>
        <dbReference type="ARBA" id="ARBA00022448"/>
    </source>
</evidence>
<feature type="transmembrane region" description="Helical" evidence="8">
    <location>
        <begin position="207"/>
        <end position="228"/>
    </location>
</feature>
<feature type="transmembrane region" description="Helical" evidence="8">
    <location>
        <begin position="72"/>
        <end position="91"/>
    </location>
</feature>
<evidence type="ECO:0000259" key="9">
    <source>
        <dbReference type="Pfam" id="PF00892"/>
    </source>
</evidence>
<dbReference type="Proteomes" id="UP001597221">
    <property type="component" value="Unassembled WGS sequence"/>
</dbReference>
<keyword evidence="7 8" id="KW-0472">Membrane</keyword>
<evidence type="ECO:0000256" key="1">
    <source>
        <dbReference type="ARBA" id="ARBA00004651"/>
    </source>
</evidence>
<comment type="similarity">
    <text evidence="2">Belongs to the EamA transporter family.</text>
</comment>
<keyword evidence="5 8" id="KW-0812">Transmembrane</keyword>
<dbReference type="InterPro" id="IPR004626">
    <property type="entry name" value="RarD"/>
</dbReference>
<feature type="transmembrane region" description="Helical" evidence="8">
    <location>
        <begin position="178"/>
        <end position="195"/>
    </location>
</feature>
<feature type="transmembrane region" description="Helical" evidence="8">
    <location>
        <begin position="235"/>
        <end position="256"/>
    </location>
</feature>
<keyword evidence="6 8" id="KW-1133">Transmembrane helix</keyword>
<feature type="domain" description="EamA" evidence="9">
    <location>
        <begin position="3"/>
        <end position="143"/>
    </location>
</feature>
<organism evidence="10 11">
    <name type="scientific">Oceanobacillus luteolus</name>
    <dbReference type="NCBI Taxonomy" id="1274358"/>
    <lineage>
        <taxon>Bacteria</taxon>
        <taxon>Bacillati</taxon>
        <taxon>Bacillota</taxon>
        <taxon>Bacilli</taxon>
        <taxon>Bacillales</taxon>
        <taxon>Bacillaceae</taxon>
        <taxon>Oceanobacillus</taxon>
    </lineage>
</organism>
<evidence type="ECO:0000313" key="10">
    <source>
        <dbReference type="EMBL" id="MFD1606329.1"/>
    </source>
</evidence>
<gene>
    <name evidence="10" type="primary">rarD</name>
    <name evidence="10" type="ORF">ACFSBH_01415</name>
</gene>
<keyword evidence="3" id="KW-0813">Transport</keyword>
<dbReference type="PANTHER" id="PTHR22911">
    <property type="entry name" value="ACYL-MALONYL CONDENSING ENZYME-RELATED"/>
    <property type="match status" value="1"/>
</dbReference>
<feature type="transmembrane region" description="Helical" evidence="8">
    <location>
        <begin position="34"/>
        <end position="52"/>
    </location>
</feature>
<evidence type="ECO:0000256" key="6">
    <source>
        <dbReference type="ARBA" id="ARBA00022989"/>
    </source>
</evidence>
<dbReference type="Pfam" id="PF00892">
    <property type="entry name" value="EamA"/>
    <property type="match status" value="1"/>
</dbReference>
<feature type="transmembrane region" description="Helical" evidence="8">
    <location>
        <begin position="5"/>
        <end position="22"/>
    </location>
</feature>
<dbReference type="EMBL" id="JBHUDE010000005">
    <property type="protein sequence ID" value="MFD1606329.1"/>
    <property type="molecule type" value="Genomic_DNA"/>
</dbReference>
<comment type="caution">
    <text evidence="10">The sequence shown here is derived from an EMBL/GenBank/DDBJ whole genome shotgun (WGS) entry which is preliminary data.</text>
</comment>
<evidence type="ECO:0000256" key="8">
    <source>
        <dbReference type="SAM" id="Phobius"/>
    </source>
</evidence>
<feature type="transmembrane region" description="Helical" evidence="8">
    <location>
        <begin position="103"/>
        <end position="121"/>
    </location>
</feature>
<dbReference type="RefSeq" id="WP_285853842.1">
    <property type="nucleotide sequence ID" value="NZ_JAMBON010000033.1"/>
</dbReference>
<evidence type="ECO:0000256" key="4">
    <source>
        <dbReference type="ARBA" id="ARBA00022475"/>
    </source>
</evidence>
<keyword evidence="4" id="KW-1003">Cell membrane</keyword>
<protein>
    <submittedName>
        <fullName evidence="10">EamA family transporter RarD</fullName>
    </submittedName>
</protein>
<feature type="transmembrane region" description="Helical" evidence="8">
    <location>
        <begin position="128"/>
        <end position="144"/>
    </location>
</feature>
<dbReference type="PANTHER" id="PTHR22911:SF137">
    <property type="entry name" value="SOLUTE CARRIER FAMILY 35 MEMBER G2-RELATED"/>
    <property type="match status" value="1"/>
</dbReference>
<feature type="transmembrane region" description="Helical" evidence="8">
    <location>
        <begin position="150"/>
        <end position="166"/>
    </location>
</feature>
<dbReference type="InterPro" id="IPR000620">
    <property type="entry name" value="EamA_dom"/>
</dbReference>
<dbReference type="NCBIfam" id="TIGR00688">
    <property type="entry name" value="rarD"/>
    <property type="match status" value="1"/>
</dbReference>